<protein>
    <submittedName>
        <fullName evidence="1">Uncharacterized protein</fullName>
    </submittedName>
</protein>
<name>A0A4V3UMF1_9EURO</name>
<dbReference type="EMBL" id="SOSA01001602">
    <property type="protein sequence ID" value="THC87024.1"/>
    <property type="molecule type" value="Genomic_DNA"/>
</dbReference>
<organism evidence="1 2">
    <name type="scientific">Aspergillus tanneri</name>
    <dbReference type="NCBI Taxonomy" id="1220188"/>
    <lineage>
        <taxon>Eukaryota</taxon>
        <taxon>Fungi</taxon>
        <taxon>Dikarya</taxon>
        <taxon>Ascomycota</taxon>
        <taxon>Pezizomycotina</taxon>
        <taxon>Eurotiomycetes</taxon>
        <taxon>Eurotiomycetidae</taxon>
        <taxon>Eurotiales</taxon>
        <taxon>Aspergillaceae</taxon>
        <taxon>Aspergillus</taxon>
        <taxon>Aspergillus subgen. Circumdati</taxon>
    </lineage>
</organism>
<keyword evidence="2" id="KW-1185">Reference proteome</keyword>
<proteinExistence type="predicted"/>
<reference evidence="1 2" key="1">
    <citation type="submission" date="2019-03" db="EMBL/GenBank/DDBJ databases">
        <title>The genome sequence of a newly discovered highly antifungal drug resistant Aspergillus species, Aspergillus tanneri NIH 1004.</title>
        <authorList>
            <person name="Mounaud S."/>
            <person name="Singh I."/>
            <person name="Joardar V."/>
            <person name="Pakala S."/>
            <person name="Pakala S."/>
            <person name="Venepally P."/>
            <person name="Hoover J."/>
            <person name="Nierman W."/>
            <person name="Chung J."/>
            <person name="Losada L."/>
        </authorList>
    </citation>
    <scope>NUCLEOTIDE SEQUENCE [LARGE SCALE GENOMIC DNA]</scope>
    <source>
        <strain evidence="1 2">NIH1004</strain>
    </source>
</reference>
<comment type="caution">
    <text evidence="1">The sequence shown here is derived from an EMBL/GenBank/DDBJ whole genome shotgun (WGS) entry which is preliminary data.</text>
</comment>
<dbReference type="Proteomes" id="UP000308092">
    <property type="component" value="Unassembled WGS sequence"/>
</dbReference>
<evidence type="ECO:0000313" key="2">
    <source>
        <dbReference type="Proteomes" id="UP000308092"/>
    </source>
</evidence>
<dbReference type="VEuPathDB" id="FungiDB:EYZ11_013531"/>
<sequence>MTAECMLLKRLIIVSCAQEATPGINIEKIESSG</sequence>
<gene>
    <name evidence="1" type="ORF">EYZ11_013531</name>
</gene>
<dbReference type="AlphaFoldDB" id="A0A4V3UMF1"/>
<accession>A0A4V3UMF1</accession>
<evidence type="ECO:0000313" key="1">
    <source>
        <dbReference type="EMBL" id="THC87024.1"/>
    </source>
</evidence>